<dbReference type="HOGENOM" id="CLU_2720936_0_0_6"/>
<accession>A0A098GHZ2</accession>
<gene>
    <name evidence="1" type="ORF">LMI_2347</name>
    <name evidence="2" type="ORF">SAMN02982997_01825</name>
</gene>
<dbReference type="EMBL" id="LN614830">
    <property type="protein sequence ID" value="CEG61615.1"/>
    <property type="molecule type" value="Genomic_DNA"/>
</dbReference>
<dbReference type="AlphaFoldDB" id="A0A098GHZ2"/>
<evidence type="ECO:0000313" key="2">
    <source>
        <dbReference type="EMBL" id="SCY47237.1"/>
    </source>
</evidence>
<protein>
    <submittedName>
        <fullName evidence="1">Uncharacterized protein</fullName>
    </submittedName>
</protein>
<sequence>MPIINGTRVHKKEKIKAEISSETFDKISEYCAWANIDDIGFFIEEAASFIFAKDRDWKQHKKATRKRSEAVDAN</sequence>
<evidence type="ECO:0000313" key="3">
    <source>
        <dbReference type="Proteomes" id="UP000032414"/>
    </source>
</evidence>
<dbReference type="KEGG" id="tmc:LMI_2347"/>
<organism evidence="1 3">
    <name type="scientific">Legionella micdadei</name>
    <name type="common">Tatlockia micdadei</name>
    <dbReference type="NCBI Taxonomy" id="451"/>
    <lineage>
        <taxon>Bacteria</taxon>
        <taxon>Pseudomonadati</taxon>
        <taxon>Pseudomonadota</taxon>
        <taxon>Gammaproteobacteria</taxon>
        <taxon>Legionellales</taxon>
        <taxon>Legionellaceae</taxon>
        <taxon>Legionella</taxon>
    </lineage>
</organism>
<reference evidence="3" key="2">
    <citation type="submission" date="2014-09" db="EMBL/GenBank/DDBJ databases">
        <authorList>
            <person name="Gomez-Valero L."/>
        </authorList>
    </citation>
    <scope>NUCLEOTIDE SEQUENCE [LARGE SCALE GENOMIC DNA]</scope>
    <source>
        <strain evidence="3">ATCC33218</strain>
    </source>
</reference>
<proteinExistence type="predicted"/>
<reference evidence="2 4" key="3">
    <citation type="submission" date="2016-10" db="EMBL/GenBank/DDBJ databases">
        <authorList>
            <person name="Varghese N."/>
            <person name="Submissions S."/>
        </authorList>
    </citation>
    <scope>NUCLEOTIDE SEQUENCE [LARGE SCALE GENOMIC DNA]</scope>
    <source>
        <strain evidence="2 4">ATCC 33218</strain>
    </source>
</reference>
<evidence type="ECO:0000313" key="4">
    <source>
        <dbReference type="Proteomes" id="UP000182998"/>
    </source>
</evidence>
<dbReference type="Proteomes" id="UP000032414">
    <property type="component" value="Chromosome I"/>
</dbReference>
<dbReference type="EMBL" id="FMVN01000008">
    <property type="protein sequence ID" value="SCY47237.1"/>
    <property type="molecule type" value="Genomic_DNA"/>
</dbReference>
<dbReference type="PATRIC" id="fig|451.8.peg.2933"/>
<dbReference type="RefSeq" id="WP_045100723.1">
    <property type="nucleotide sequence ID" value="NZ_CP020614.1"/>
</dbReference>
<dbReference type="STRING" id="451.B6N58_04420"/>
<evidence type="ECO:0000313" key="1">
    <source>
        <dbReference type="EMBL" id="CEG61615.1"/>
    </source>
</evidence>
<dbReference type="Proteomes" id="UP000182998">
    <property type="component" value="Unassembled WGS sequence"/>
</dbReference>
<reference evidence="1" key="1">
    <citation type="submission" date="2014-09" db="EMBL/GenBank/DDBJ databases">
        <authorList>
            <person name="GOMEZ-VALERO Laura"/>
        </authorList>
    </citation>
    <scope>NUCLEOTIDE SEQUENCE</scope>
    <source>
        <strain evidence="1">ATCC33218</strain>
    </source>
</reference>
<keyword evidence="4" id="KW-1185">Reference proteome</keyword>
<name>A0A098GHZ2_LEGMI</name>